<organism evidence="3 4">
    <name type="scientific">Candidatus Doudnabacteria bacterium RIFCSPHIGHO2_01_FULL_46_24</name>
    <dbReference type="NCBI Taxonomy" id="1817825"/>
    <lineage>
        <taxon>Bacteria</taxon>
        <taxon>Candidatus Doudnaibacteriota</taxon>
    </lineage>
</organism>
<evidence type="ECO:0000259" key="2">
    <source>
        <dbReference type="Pfam" id="PF18914"/>
    </source>
</evidence>
<accession>A0A1F5NUD7</accession>
<evidence type="ECO:0000313" key="3">
    <source>
        <dbReference type="EMBL" id="OGE81233.1"/>
    </source>
</evidence>
<feature type="chain" id="PRO_5009520220" description="DUF5666 domain-containing protein" evidence="1">
    <location>
        <begin position="23"/>
        <end position="216"/>
    </location>
</feature>
<dbReference type="Proteomes" id="UP000178892">
    <property type="component" value="Unassembled WGS sequence"/>
</dbReference>
<gene>
    <name evidence="3" type="ORF">A2720_01705</name>
</gene>
<keyword evidence="1" id="KW-0732">Signal</keyword>
<dbReference type="STRING" id="1817825.A2720_01705"/>
<name>A0A1F5NUD7_9BACT</name>
<dbReference type="AlphaFoldDB" id="A0A1F5NUD7"/>
<comment type="caution">
    <text evidence="3">The sequence shown here is derived from an EMBL/GenBank/DDBJ whole genome shotgun (WGS) entry which is preliminary data.</text>
</comment>
<sequence>MKKFINVLSIAALALTATTVLANGNMGVSAQVRANVKADGNFGQFMKGLRMGLHNDDRFGFMGTVTAVGTASLTVDVEGRHSANITTGPATVVVDADTKIRANGRSELSLADIRTGDRVAVRGEVWDNNALEADNVMIVVKPQAAYGSVTAKTDNSVTIRNSVTGTERTVTVNPDTKVVLNGEAVTAADVQVGDRGVVKFKAMLDTFVATMIRLFR</sequence>
<protein>
    <recommendedName>
        <fullName evidence="2">DUF5666 domain-containing protein</fullName>
    </recommendedName>
</protein>
<reference evidence="3 4" key="1">
    <citation type="journal article" date="2016" name="Nat. Commun.">
        <title>Thousands of microbial genomes shed light on interconnected biogeochemical processes in an aquifer system.</title>
        <authorList>
            <person name="Anantharaman K."/>
            <person name="Brown C.T."/>
            <person name="Hug L.A."/>
            <person name="Sharon I."/>
            <person name="Castelle C.J."/>
            <person name="Probst A.J."/>
            <person name="Thomas B.C."/>
            <person name="Singh A."/>
            <person name="Wilkins M.J."/>
            <person name="Karaoz U."/>
            <person name="Brodie E.L."/>
            <person name="Williams K.H."/>
            <person name="Hubbard S.S."/>
            <person name="Banfield J.F."/>
        </authorList>
    </citation>
    <scope>NUCLEOTIDE SEQUENCE [LARGE SCALE GENOMIC DNA]</scope>
</reference>
<evidence type="ECO:0000256" key="1">
    <source>
        <dbReference type="SAM" id="SignalP"/>
    </source>
</evidence>
<feature type="domain" description="DUF5666" evidence="2">
    <location>
        <begin position="63"/>
        <end position="134"/>
    </location>
</feature>
<proteinExistence type="predicted"/>
<dbReference type="Pfam" id="PF18914">
    <property type="entry name" value="DUF5666"/>
    <property type="match status" value="1"/>
</dbReference>
<evidence type="ECO:0000313" key="4">
    <source>
        <dbReference type="Proteomes" id="UP000178892"/>
    </source>
</evidence>
<dbReference type="InterPro" id="IPR043724">
    <property type="entry name" value="DUF5666"/>
</dbReference>
<dbReference type="EMBL" id="MFEL01000010">
    <property type="protein sequence ID" value="OGE81233.1"/>
    <property type="molecule type" value="Genomic_DNA"/>
</dbReference>
<feature type="signal peptide" evidence="1">
    <location>
        <begin position="1"/>
        <end position="22"/>
    </location>
</feature>